<keyword evidence="1" id="KW-0812">Transmembrane</keyword>
<feature type="transmembrane region" description="Helical" evidence="1">
    <location>
        <begin position="383"/>
        <end position="401"/>
    </location>
</feature>
<feature type="transmembrane region" description="Helical" evidence="1">
    <location>
        <begin position="214"/>
        <end position="237"/>
    </location>
</feature>
<evidence type="ECO:0000256" key="1">
    <source>
        <dbReference type="SAM" id="Phobius"/>
    </source>
</evidence>
<dbReference type="RefSeq" id="WP_101144268.1">
    <property type="nucleotide sequence ID" value="NZ_CP073801.1"/>
</dbReference>
<comment type="caution">
    <text evidence="2">The sequence shown here is derived from an EMBL/GenBank/DDBJ whole genome shotgun (WGS) entry which is preliminary data.</text>
</comment>
<feature type="transmembrane region" description="Helical" evidence="1">
    <location>
        <begin position="408"/>
        <end position="433"/>
    </location>
</feature>
<sequence>MVEQKIKKKGFIDRSLDIIEKSGNKLPDPVVIFISLCLIILFASFVTGTMGVSAKNPADGKVIEAVNLLTPEGIAKIISEAVNNFATFPPLGLVLVVMIGVGVAEKTGYFETLMKYTIEKTPRKIIVPMIILVGILGNAAGDAAPIVLPPIAAMVFIKLGYHPVAGLVMAYASALGGYSASLMIGMSDALIVSFTEPAAKLVDDSVPVNAVMNYYFLCVSTVVLLIAAWFVTVKITIPRFGAYKSDVHTAAEDVTPTERKAMIYANIALLIAMVIVTLLAVPENGLLRNAKTGSLIQDSPLMNGIVPIITVLFFVPGLVYGFVAGTMRSTKKFAEMLGDAMSTMGPFIVIVFFAAQMLAYFKWSNLGTIIAIKGAEALQGQNGVVLILGVLALSAFINMLIGSASAKWAIMAPILVPMLMLLGFHPAFTQVIYRVGDSITNPITPMMPYLPLLLSYAQRYVKDIGLGTLIAALMPFSVAFGIFWTILLIAWYLTGLPVGPGGPIHLK</sequence>
<accession>A0A855GVJ2</accession>
<feature type="transmembrane region" description="Helical" evidence="1">
    <location>
        <begin position="30"/>
        <end position="52"/>
    </location>
</feature>
<dbReference type="PANTHER" id="PTHR30282:SF0">
    <property type="entry name" value="P-AMINOBENZOYL-GLUTAMATE TRANSPORT PROTEIN"/>
    <property type="match status" value="1"/>
</dbReference>
<dbReference type="Pfam" id="PF03806">
    <property type="entry name" value="ABG_transport"/>
    <property type="match status" value="1"/>
</dbReference>
<organism evidence="2 3">
    <name type="scientific">Macrococcoides caseolyticum</name>
    <dbReference type="NCBI Taxonomy" id="69966"/>
    <lineage>
        <taxon>Bacteria</taxon>
        <taxon>Bacillati</taxon>
        <taxon>Bacillota</taxon>
        <taxon>Bacilli</taxon>
        <taxon>Bacillales</taxon>
        <taxon>Staphylococcaceae</taxon>
        <taxon>Macrococcoides</taxon>
    </lineage>
</organism>
<reference evidence="2 3" key="1">
    <citation type="submission" date="2017-12" db="EMBL/GenBank/DDBJ databases">
        <title>Genomics of Macrococcus caseolyticus.</title>
        <authorList>
            <person name="MacFadyen A.C."/>
            <person name="Paterson G.K."/>
        </authorList>
    </citation>
    <scope>NUCLEOTIDE SEQUENCE [LARGE SCALE GENOMIC DNA]</scope>
    <source>
        <strain evidence="2 3">5788_EF188</strain>
    </source>
</reference>
<feature type="transmembrane region" description="Helical" evidence="1">
    <location>
        <begin position="125"/>
        <end position="141"/>
    </location>
</feature>
<dbReference type="Proteomes" id="UP000233482">
    <property type="component" value="Unassembled WGS sequence"/>
</dbReference>
<feature type="transmembrane region" description="Helical" evidence="1">
    <location>
        <begin position="344"/>
        <end position="363"/>
    </location>
</feature>
<proteinExistence type="predicted"/>
<dbReference type="GO" id="GO:0015558">
    <property type="term" value="F:secondary active p-aminobenzoyl-glutamate transmembrane transporter activity"/>
    <property type="evidence" value="ECO:0007669"/>
    <property type="project" value="InterPro"/>
</dbReference>
<keyword evidence="1" id="KW-0472">Membrane</keyword>
<name>A0A855GVJ2_9STAP</name>
<dbReference type="InterPro" id="IPR004697">
    <property type="entry name" value="AbgT"/>
</dbReference>
<evidence type="ECO:0000313" key="3">
    <source>
        <dbReference type="Proteomes" id="UP000233482"/>
    </source>
</evidence>
<evidence type="ECO:0000313" key="2">
    <source>
        <dbReference type="EMBL" id="PKE25782.1"/>
    </source>
</evidence>
<feature type="transmembrane region" description="Helical" evidence="1">
    <location>
        <begin position="85"/>
        <end position="104"/>
    </location>
</feature>
<feature type="transmembrane region" description="Helical" evidence="1">
    <location>
        <begin position="263"/>
        <end position="281"/>
    </location>
</feature>
<keyword evidence="1" id="KW-1133">Transmembrane helix</keyword>
<dbReference type="EMBL" id="PIXC01000017">
    <property type="protein sequence ID" value="PKE25782.1"/>
    <property type="molecule type" value="Genomic_DNA"/>
</dbReference>
<protein>
    <submittedName>
        <fullName evidence="2">Aminobenzoyl-glutamate transporter</fullName>
    </submittedName>
</protein>
<dbReference type="AlphaFoldDB" id="A0A855GVJ2"/>
<feature type="transmembrane region" description="Helical" evidence="1">
    <location>
        <begin position="301"/>
        <end position="323"/>
    </location>
</feature>
<dbReference type="GO" id="GO:1902604">
    <property type="term" value="P:p-aminobenzoyl-glutamate transmembrane transport"/>
    <property type="evidence" value="ECO:0007669"/>
    <property type="project" value="InterPro"/>
</dbReference>
<dbReference type="PANTHER" id="PTHR30282">
    <property type="entry name" value="P-AMINOBENZOYL GLUTAMATE TRANSPORTER"/>
    <property type="match status" value="1"/>
</dbReference>
<gene>
    <name evidence="2" type="ORF">CW686_08170</name>
</gene>
<feature type="transmembrane region" description="Helical" evidence="1">
    <location>
        <begin position="469"/>
        <end position="493"/>
    </location>
</feature>